<dbReference type="EMBL" id="NAJL01000001">
    <property type="protein sequence ID" value="TKA34163.1"/>
    <property type="molecule type" value="Genomic_DNA"/>
</dbReference>
<reference evidence="2 3" key="1">
    <citation type="submission" date="2017-03" db="EMBL/GenBank/DDBJ databases">
        <title>Genomes of endolithic fungi from Antarctica.</title>
        <authorList>
            <person name="Coleine C."/>
            <person name="Masonjones S."/>
            <person name="Stajich J.E."/>
        </authorList>
    </citation>
    <scope>NUCLEOTIDE SEQUENCE [LARGE SCALE GENOMIC DNA]</scope>
    <source>
        <strain evidence="2 3">CCFEE 6315</strain>
    </source>
</reference>
<evidence type="ECO:0000313" key="2">
    <source>
        <dbReference type="EMBL" id="TKA34163.1"/>
    </source>
</evidence>
<feature type="region of interest" description="Disordered" evidence="1">
    <location>
        <begin position="67"/>
        <end position="116"/>
    </location>
</feature>
<feature type="compositionally biased region" description="Basic residues" evidence="1">
    <location>
        <begin position="73"/>
        <end position="89"/>
    </location>
</feature>
<keyword evidence="3" id="KW-1185">Reference proteome</keyword>
<evidence type="ECO:0000313" key="3">
    <source>
        <dbReference type="Proteomes" id="UP000308549"/>
    </source>
</evidence>
<evidence type="ECO:0000256" key="1">
    <source>
        <dbReference type="SAM" id="MobiDB-lite"/>
    </source>
</evidence>
<dbReference type="AlphaFoldDB" id="A0A4U0UF52"/>
<feature type="compositionally biased region" description="Polar residues" evidence="1">
    <location>
        <begin position="9"/>
        <end position="18"/>
    </location>
</feature>
<gene>
    <name evidence="2" type="ORF">B0A50_00143</name>
</gene>
<accession>A0A4U0UF52</accession>
<comment type="caution">
    <text evidence="2">The sequence shown here is derived from an EMBL/GenBank/DDBJ whole genome shotgun (WGS) entry which is preliminary data.</text>
</comment>
<dbReference type="Proteomes" id="UP000308549">
    <property type="component" value="Unassembled WGS sequence"/>
</dbReference>
<protein>
    <submittedName>
        <fullName evidence="2">Uncharacterized protein</fullName>
    </submittedName>
</protein>
<sequence length="116" mass="12569">MPSDHSPSDRTTTARASVTTLATSQTSQNSTQTTLDMSRRQSSAAHAGADFTTALRRTFDLTSVVDLPSLGHPAKKPKGKKPRTKRTKKALPPSTRTLRSMRGAKLLEGLPDNIRI</sequence>
<name>A0A4U0UF52_9PEZI</name>
<feature type="compositionally biased region" description="Low complexity" evidence="1">
    <location>
        <begin position="19"/>
        <end position="34"/>
    </location>
</feature>
<organism evidence="2 3">
    <name type="scientific">Salinomyces thailandicus</name>
    <dbReference type="NCBI Taxonomy" id="706561"/>
    <lineage>
        <taxon>Eukaryota</taxon>
        <taxon>Fungi</taxon>
        <taxon>Dikarya</taxon>
        <taxon>Ascomycota</taxon>
        <taxon>Pezizomycotina</taxon>
        <taxon>Dothideomycetes</taxon>
        <taxon>Dothideomycetidae</taxon>
        <taxon>Mycosphaerellales</taxon>
        <taxon>Teratosphaeriaceae</taxon>
        <taxon>Salinomyces</taxon>
    </lineage>
</organism>
<feature type="region of interest" description="Disordered" evidence="1">
    <location>
        <begin position="1"/>
        <end position="49"/>
    </location>
</feature>
<proteinExistence type="predicted"/>